<keyword evidence="1" id="KW-0812">Transmembrane</keyword>
<comment type="caution">
    <text evidence="2">The sequence shown here is derived from an EMBL/GenBank/DDBJ whole genome shotgun (WGS) entry which is preliminary data.</text>
</comment>
<dbReference type="RefSeq" id="WP_064542858.1">
    <property type="nucleotide sequence ID" value="NZ_LXEU01000021.1"/>
</dbReference>
<dbReference type="EMBL" id="LXEU01000021">
    <property type="protein sequence ID" value="OAT55493.1"/>
    <property type="molecule type" value="Genomic_DNA"/>
</dbReference>
<keyword evidence="3" id="KW-1185">Reference proteome</keyword>
<keyword evidence="1" id="KW-1133">Transmembrane helix</keyword>
<dbReference type="AlphaFoldDB" id="A0A1B7K5W6"/>
<gene>
    <name evidence="2" type="ORF">M989_00966</name>
</gene>
<sequence length="177" mass="20909">MNSAIVVVLLLIVCFLILGGGWFLIMRTEMKIEKKMHTEFELKREEEKQQKILQKYEELLAMEIEWHTQRLASITFFIAKLKKKQDAEYRSTQPSINGDNTQLHSKIKALIFIYFPHLQDDYTKLCKLADCTVYFDYLYGRSNDGARVLRELSDKMQKFAAQSTEFQNRIRNEVTVK</sequence>
<evidence type="ECO:0000313" key="3">
    <source>
        <dbReference type="Proteomes" id="UP000078386"/>
    </source>
</evidence>
<organism evidence="2 3">
    <name type="scientific">Kluyvera georgiana ATCC 51603</name>
    <dbReference type="NCBI Taxonomy" id="1354264"/>
    <lineage>
        <taxon>Bacteria</taxon>
        <taxon>Pseudomonadati</taxon>
        <taxon>Pseudomonadota</taxon>
        <taxon>Gammaproteobacteria</taxon>
        <taxon>Enterobacterales</taxon>
        <taxon>Enterobacteriaceae</taxon>
        <taxon>Kluyvera</taxon>
    </lineage>
</organism>
<dbReference type="Proteomes" id="UP000078386">
    <property type="component" value="Unassembled WGS sequence"/>
</dbReference>
<keyword evidence="1" id="KW-0472">Membrane</keyword>
<protein>
    <submittedName>
        <fullName evidence="2">Uncharacterized protein</fullName>
    </submittedName>
</protein>
<accession>A0A1B7K5W6</accession>
<reference evidence="2 3" key="1">
    <citation type="submission" date="2016-04" db="EMBL/GenBank/DDBJ databases">
        <title>ATOL: Assembling a taxonomically balanced genome-scale reconstruction of the evolutionary history of the Enterobacteriaceae.</title>
        <authorList>
            <person name="Plunkett G.III."/>
            <person name="Neeno-Eckwall E.C."/>
            <person name="Glasner J.D."/>
            <person name="Perna N.T."/>
        </authorList>
    </citation>
    <scope>NUCLEOTIDE SEQUENCE [LARGE SCALE GENOMIC DNA]</scope>
    <source>
        <strain evidence="2 3">ATCC 51603</strain>
    </source>
</reference>
<feature type="transmembrane region" description="Helical" evidence="1">
    <location>
        <begin position="6"/>
        <end position="26"/>
    </location>
</feature>
<evidence type="ECO:0000313" key="2">
    <source>
        <dbReference type="EMBL" id="OAT55493.1"/>
    </source>
</evidence>
<dbReference type="PATRIC" id="fig|1354264.4.peg.1011"/>
<name>A0A1B7K5W6_9ENTR</name>
<proteinExistence type="predicted"/>
<evidence type="ECO:0000256" key="1">
    <source>
        <dbReference type="SAM" id="Phobius"/>
    </source>
</evidence>